<dbReference type="Gene3D" id="3.30.1330.40">
    <property type="entry name" value="RutC-like"/>
    <property type="match status" value="1"/>
</dbReference>
<reference evidence="1 2" key="1">
    <citation type="journal article" date="2024" name="Commun. Biol.">
        <title>Comparative genomic analysis of thermophilic fungi reveals convergent evolutionary adaptations and gene losses.</title>
        <authorList>
            <person name="Steindorff A.S."/>
            <person name="Aguilar-Pontes M.V."/>
            <person name="Robinson A.J."/>
            <person name="Andreopoulos B."/>
            <person name="LaButti K."/>
            <person name="Kuo A."/>
            <person name="Mondo S."/>
            <person name="Riley R."/>
            <person name="Otillar R."/>
            <person name="Haridas S."/>
            <person name="Lipzen A."/>
            <person name="Grimwood J."/>
            <person name="Schmutz J."/>
            <person name="Clum A."/>
            <person name="Reid I.D."/>
            <person name="Moisan M.C."/>
            <person name="Butler G."/>
            <person name="Nguyen T.T.M."/>
            <person name="Dewar K."/>
            <person name="Conant G."/>
            <person name="Drula E."/>
            <person name="Henrissat B."/>
            <person name="Hansel C."/>
            <person name="Singer S."/>
            <person name="Hutchinson M.I."/>
            <person name="de Vries R.P."/>
            <person name="Natvig D.O."/>
            <person name="Powell A.J."/>
            <person name="Tsang A."/>
            <person name="Grigoriev I.V."/>
        </authorList>
    </citation>
    <scope>NUCLEOTIDE SEQUENCE [LARGE SCALE GENOMIC DNA]</scope>
    <source>
        <strain evidence="1 2">CBS 494.80</strain>
    </source>
</reference>
<dbReference type="SUPFAM" id="SSF55298">
    <property type="entry name" value="YjgF-like"/>
    <property type="match status" value="1"/>
</dbReference>
<dbReference type="Pfam" id="PF01042">
    <property type="entry name" value="Ribonuc_L-PSP"/>
    <property type="match status" value="1"/>
</dbReference>
<gene>
    <name evidence="1" type="ORF">VTL71DRAFT_3580</name>
</gene>
<dbReference type="PANTHER" id="PTHR43857">
    <property type="entry name" value="BLR7761 PROTEIN"/>
    <property type="match status" value="1"/>
</dbReference>
<dbReference type="PANTHER" id="PTHR43857:SF1">
    <property type="entry name" value="YJGH FAMILY PROTEIN"/>
    <property type="match status" value="1"/>
</dbReference>
<proteinExistence type="predicted"/>
<dbReference type="EMBL" id="JAZHXI010000012">
    <property type="protein sequence ID" value="KAL2065910.1"/>
    <property type="molecule type" value="Genomic_DNA"/>
</dbReference>
<name>A0ABR4C7J5_9HELO</name>
<dbReference type="Proteomes" id="UP001595075">
    <property type="component" value="Unassembled WGS sequence"/>
</dbReference>
<keyword evidence="2" id="KW-1185">Reference proteome</keyword>
<sequence>MKSSMKSFIDKRRQSHNLPRPTIAELRAENGRKLITSNSEFESAIAYSRAVITGSWIEVSGTTGVHYDTGFIADGVVEQTEQAFINIAAALEKAGATLRDVVRVRYILPNKKDFPLIWPTLRAVWGTILPAATMMEAGLVNDEMKIEIEVTARKARPAMEGTV</sequence>
<organism evidence="1 2">
    <name type="scientific">Oculimacula yallundae</name>
    <dbReference type="NCBI Taxonomy" id="86028"/>
    <lineage>
        <taxon>Eukaryota</taxon>
        <taxon>Fungi</taxon>
        <taxon>Dikarya</taxon>
        <taxon>Ascomycota</taxon>
        <taxon>Pezizomycotina</taxon>
        <taxon>Leotiomycetes</taxon>
        <taxon>Helotiales</taxon>
        <taxon>Ploettnerulaceae</taxon>
        <taxon>Oculimacula</taxon>
    </lineage>
</organism>
<dbReference type="CDD" id="cd06154">
    <property type="entry name" value="YjgF_YER057c_UK114_like_6"/>
    <property type="match status" value="1"/>
</dbReference>
<accession>A0ABR4C7J5</accession>
<dbReference type="InterPro" id="IPR035959">
    <property type="entry name" value="RutC-like_sf"/>
</dbReference>
<evidence type="ECO:0000313" key="1">
    <source>
        <dbReference type="EMBL" id="KAL2065910.1"/>
    </source>
</evidence>
<protein>
    <submittedName>
        <fullName evidence="1">Uncharacterized protein</fullName>
    </submittedName>
</protein>
<comment type="caution">
    <text evidence="1">The sequence shown here is derived from an EMBL/GenBank/DDBJ whole genome shotgun (WGS) entry which is preliminary data.</text>
</comment>
<evidence type="ECO:0000313" key="2">
    <source>
        <dbReference type="Proteomes" id="UP001595075"/>
    </source>
</evidence>
<dbReference type="InterPro" id="IPR006175">
    <property type="entry name" value="YjgF/YER057c/UK114"/>
</dbReference>